<feature type="non-terminal residue" evidence="10">
    <location>
        <position position="1"/>
    </location>
</feature>
<dbReference type="AlphaFoldDB" id="A0A146MG61"/>
<dbReference type="CDD" id="cd14692">
    <property type="entry name" value="bZIP_ATF4"/>
    <property type="match status" value="1"/>
</dbReference>
<evidence type="ECO:0000259" key="9">
    <source>
        <dbReference type="PROSITE" id="PS50217"/>
    </source>
</evidence>
<feature type="coiled-coil region" evidence="7">
    <location>
        <begin position="185"/>
        <end position="212"/>
    </location>
</feature>
<dbReference type="FunFam" id="1.20.5.170:FF:000021">
    <property type="entry name" value="Cyclic AMP-dependent transcription factor ATF-4"/>
    <property type="match status" value="1"/>
</dbReference>
<dbReference type="Gene3D" id="1.20.5.170">
    <property type="match status" value="1"/>
</dbReference>
<dbReference type="PROSITE" id="PS50217">
    <property type="entry name" value="BZIP"/>
    <property type="match status" value="1"/>
</dbReference>
<name>A0A146MG61_LYGHE</name>
<evidence type="ECO:0000256" key="3">
    <source>
        <dbReference type="ARBA" id="ARBA00023015"/>
    </source>
</evidence>
<protein>
    <submittedName>
        <fullName evidence="10">Activating transcription factor of chaperone</fullName>
    </submittedName>
</protein>
<feature type="region of interest" description="Disordered" evidence="8">
    <location>
        <begin position="97"/>
        <end position="171"/>
    </location>
</feature>
<evidence type="ECO:0000256" key="6">
    <source>
        <dbReference type="ARBA" id="ARBA00023242"/>
    </source>
</evidence>
<dbReference type="InterPro" id="IPR046347">
    <property type="entry name" value="bZIP_sf"/>
</dbReference>
<keyword evidence="6" id="KW-0539">Nucleus</keyword>
<evidence type="ECO:0000256" key="4">
    <source>
        <dbReference type="ARBA" id="ARBA00023125"/>
    </source>
</evidence>
<dbReference type="InterPro" id="IPR004827">
    <property type="entry name" value="bZIP"/>
</dbReference>
<dbReference type="Pfam" id="PF00170">
    <property type="entry name" value="bZIP_1"/>
    <property type="match status" value="1"/>
</dbReference>
<dbReference type="GO" id="GO:0001228">
    <property type="term" value="F:DNA-binding transcription activator activity, RNA polymerase II-specific"/>
    <property type="evidence" value="ECO:0007669"/>
    <property type="project" value="TreeGrafter"/>
</dbReference>
<dbReference type="GO" id="GO:0000977">
    <property type="term" value="F:RNA polymerase II transcription regulatory region sequence-specific DNA binding"/>
    <property type="evidence" value="ECO:0007669"/>
    <property type="project" value="TreeGrafter"/>
</dbReference>
<dbReference type="PANTHER" id="PTHR13044">
    <property type="entry name" value="ACTIVATING TRANSCRIPTION FACTOR ATF 4/5"/>
    <property type="match status" value="1"/>
</dbReference>
<evidence type="ECO:0000256" key="8">
    <source>
        <dbReference type="SAM" id="MobiDB-lite"/>
    </source>
</evidence>
<dbReference type="GO" id="GO:0005634">
    <property type="term" value="C:nucleus"/>
    <property type="evidence" value="ECO:0007669"/>
    <property type="project" value="UniProtKB-SubCell"/>
</dbReference>
<dbReference type="PROSITE" id="PS00036">
    <property type="entry name" value="BZIP_BASIC"/>
    <property type="match status" value="1"/>
</dbReference>
<gene>
    <name evidence="10" type="primary">ATFC_0</name>
    <name evidence="10" type="ORF">g.38868</name>
</gene>
<evidence type="ECO:0000256" key="5">
    <source>
        <dbReference type="ARBA" id="ARBA00023163"/>
    </source>
</evidence>
<evidence type="ECO:0000256" key="7">
    <source>
        <dbReference type="SAM" id="Coils"/>
    </source>
</evidence>
<organism evidence="10">
    <name type="scientific">Lygus hesperus</name>
    <name type="common">Western plant bug</name>
    <dbReference type="NCBI Taxonomy" id="30085"/>
    <lineage>
        <taxon>Eukaryota</taxon>
        <taxon>Metazoa</taxon>
        <taxon>Ecdysozoa</taxon>
        <taxon>Arthropoda</taxon>
        <taxon>Hexapoda</taxon>
        <taxon>Insecta</taxon>
        <taxon>Pterygota</taxon>
        <taxon>Neoptera</taxon>
        <taxon>Paraneoptera</taxon>
        <taxon>Hemiptera</taxon>
        <taxon>Heteroptera</taxon>
        <taxon>Panheteroptera</taxon>
        <taxon>Cimicomorpha</taxon>
        <taxon>Miridae</taxon>
        <taxon>Mirini</taxon>
        <taxon>Lygus</taxon>
    </lineage>
</organism>
<feature type="domain" description="BZIP" evidence="9">
    <location>
        <begin position="153"/>
        <end position="216"/>
    </location>
</feature>
<evidence type="ECO:0000256" key="1">
    <source>
        <dbReference type="ARBA" id="ARBA00004123"/>
    </source>
</evidence>
<reference evidence="10" key="1">
    <citation type="journal article" date="2016" name="Gigascience">
        <title>De novo construction of an expanded transcriptome assembly for the western tarnished plant bug, Lygus hesperus.</title>
        <authorList>
            <person name="Tassone E.E."/>
            <person name="Geib S.M."/>
            <person name="Hall B."/>
            <person name="Fabrick J.A."/>
            <person name="Brent C.S."/>
            <person name="Hull J.J."/>
        </authorList>
    </citation>
    <scope>NUCLEOTIDE SEQUENCE</scope>
</reference>
<feature type="compositionally biased region" description="Basic and acidic residues" evidence="8">
    <location>
        <begin position="150"/>
        <end position="163"/>
    </location>
</feature>
<evidence type="ECO:0000256" key="2">
    <source>
        <dbReference type="ARBA" id="ARBA00007163"/>
    </source>
</evidence>
<comment type="similarity">
    <text evidence="2">Belongs to the bZIP family.</text>
</comment>
<dbReference type="EMBL" id="GDHC01000587">
    <property type="protein sequence ID" value="JAQ18042.1"/>
    <property type="molecule type" value="Transcribed_RNA"/>
</dbReference>
<dbReference type="SUPFAM" id="SSF57959">
    <property type="entry name" value="Leucine zipper domain"/>
    <property type="match status" value="1"/>
</dbReference>
<dbReference type="SMART" id="SM00338">
    <property type="entry name" value="BRLZ"/>
    <property type="match status" value="1"/>
</dbReference>
<keyword evidence="4" id="KW-0238">DNA-binding</keyword>
<feature type="compositionally biased region" description="Low complexity" evidence="8">
    <location>
        <begin position="121"/>
        <end position="135"/>
    </location>
</feature>
<keyword evidence="5" id="KW-0804">Transcription</keyword>
<dbReference type="PANTHER" id="PTHR13044:SF14">
    <property type="entry name" value="CRYPTOCEPHAL, ISOFORM A"/>
    <property type="match status" value="1"/>
</dbReference>
<evidence type="ECO:0000313" key="10">
    <source>
        <dbReference type="EMBL" id="JAQ18042.1"/>
    </source>
</evidence>
<accession>A0A146MG61</accession>
<keyword evidence="3" id="KW-0805">Transcription regulation</keyword>
<proteinExistence type="inferred from homology"/>
<sequence>PIQTQPLVNTQILWQEFENVFYNIPQDQLTPPQSPPSFTTLTPPTTYPTKQSLYPEHEQQLINEVLTYTQPAELQTDVAHELAVVDELIRARAEHLIHPPSSPCSNSCSDFSSDDPEWIPESVESSSDYESTSGSVKLEPRKRAKPYSRAPHEDRKSRKKEQNKNAATRYRMKKKAEVEVILKEEGDLAKQNEGLENQINELQREIKYLKSLMRDVFKAKGLLN</sequence>
<comment type="subcellular location">
    <subcellularLocation>
        <location evidence="1">Nucleus</location>
    </subcellularLocation>
</comment>
<keyword evidence="7" id="KW-0175">Coiled coil</keyword>